<dbReference type="GO" id="GO:0006508">
    <property type="term" value="P:proteolysis"/>
    <property type="evidence" value="ECO:0007669"/>
    <property type="project" value="UniProtKB-KW"/>
</dbReference>
<dbReference type="Gene3D" id="3.40.710.10">
    <property type="entry name" value="DD-peptidase/beta-lactamase superfamily"/>
    <property type="match status" value="1"/>
</dbReference>
<dbReference type="GO" id="GO:0008360">
    <property type="term" value="P:regulation of cell shape"/>
    <property type="evidence" value="ECO:0007669"/>
    <property type="project" value="UniProtKB-KW"/>
</dbReference>
<dbReference type="SUPFAM" id="SSF56601">
    <property type="entry name" value="beta-lactamase/transpeptidase-like"/>
    <property type="match status" value="1"/>
</dbReference>
<evidence type="ECO:0000256" key="3">
    <source>
        <dbReference type="ARBA" id="ARBA00007171"/>
    </source>
</evidence>
<name>A0A6M8J8W2_9ACTN</name>
<dbReference type="EC" id="3.4.16.4" evidence="17"/>
<dbReference type="GO" id="GO:0008658">
    <property type="term" value="F:penicillin binding"/>
    <property type="evidence" value="ECO:0007669"/>
    <property type="project" value="InterPro"/>
</dbReference>
<dbReference type="GO" id="GO:0009002">
    <property type="term" value="F:serine-type D-Ala-D-Ala carboxypeptidase activity"/>
    <property type="evidence" value="ECO:0007669"/>
    <property type="project" value="UniProtKB-EC"/>
</dbReference>
<comment type="similarity">
    <text evidence="3">Belongs to the transpeptidase family.</text>
</comment>
<keyword evidence="10" id="KW-0573">Peptidoglycan synthesis</keyword>
<feature type="domain" description="Penicillin-binding protein dimerisation" evidence="16">
    <location>
        <begin position="129"/>
        <end position="298"/>
    </location>
</feature>
<dbReference type="InterPro" id="IPR017790">
    <property type="entry name" value="Penicillin-binding_protein_2"/>
</dbReference>
<evidence type="ECO:0000256" key="4">
    <source>
        <dbReference type="ARBA" id="ARBA00022475"/>
    </source>
</evidence>
<keyword evidence="18" id="KW-1185">Reference proteome</keyword>
<dbReference type="Proteomes" id="UP000503297">
    <property type="component" value="Chromosome"/>
</dbReference>
<gene>
    <name evidence="17" type="primary">mrdA</name>
    <name evidence="17" type="ORF">HLV38_03405</name>
</gene>
<keyword evidence="4" id="KW-1003">Cell membrane</keyword>
<keyword evidence="13" id="KW-0961">Cell wall biogenesis/degradation</keyword>
<dbReference type="GO" id="GO:0071555">
    <property type="term" value="P:cell wall organization"/>
    <property type="evidence" value="ECO:0007669"/>
    <property type="project" value="UniProtKB-KW"/>
</dbReference>
<dbReference type="GO" id="GO:0005886">
    <property type="term" value="C:plasma membrane"/>
    <property type="evidence" value="ECO:0007669"/>
    <property type="project" value="UniProtKB-SubCell"/>
</dbReference>
<sequence>MVAAILYGILGALALAAIVAVAIAIRARLRAGRVVVRHSRATLNSIQNLDVSSASVDEASHAGAEPRVGGPPTPAGGSTDHLSARFLALGALAATVFGALATRLFGMQVVSSEGYRRQANENKYIDVATPAPRGYIFDADGVALVKNRSSLTVVADAEVADDRDVLMRLSAVLGVPYSVVRARLADTSSGAQSQRVVDADVSLRNVAFITEHSDAFPGVTVQNRTIRSYPYGALAAHVLGYTGSVSADDLKEKPQNSQIELGDDVGKSGVEYVYDRVLAGEHGKRRVMADANGRVVRVVSETQPLRGSDLHLTLRASVQYTVDRTLADLIAPDGVIGTGTGVAGAVVVMDVRDGSIVAMGSYPTFAPETFTGGISQDVWDLYSSASSHHPLLNRATSGAYAAASTFKSFTGLAALRHGFADAGRTWTCTGSWDGFRSGDVQKCWLKSGHGTLNFEGGIIHSCDVVFYEIAYGFFFAGVSQGGRLSDTALQEEAIKYRFGQATGIDLPSEEKGRVPTPEWKAAYWADVPTEGVWRGGDLTNMVIGQGDVLVTPLQVAVAYGGIATGRLMKPHLLKEVRNGRNAAAVTFQPEVLAEPDVSDEHLSLVRRALNGVAPASPALSKAFREQGLDPTTIACKTGTAEMVETEDYAWFACYAPFDEPRYVVSVLVEEGGGGAATAGPIGAKVMAAALAADEGEPGKVGRVEGSTGESVRYVGARAGRTD</sequence>
<dbReference type="SUPFAM" id="SSF56519">
    <property type="entry name" value="Penicillin binding protein dimerisation domain"/>
    <property type="match status" value="1"/>
</dbReference>
<keyword evidence="7 14" id="KW-0812">Transmembrane</keyword>
<evidence type="ECO:0000313" key="18">
    <source>
        <dbReference type="Proteomes" id="UP000503297"/>
    </source>
</evidence>
<dbReference type="NCBIfam" id="TIGR03423">
    <property type="entry name" value="pbp2_mrdA"/>
    <property type="match status" value="1"/>
</dbReference>
<proteinExistence type="inferred from homology"/>
<evidence type="ECO:0000256" key="8">
    <source>
        <dbReference type="ARBA" id="ARBA00022801"/>
    </source>
</evidence>
<feature type="transmembrane region" description="Helical" evidence="14">
    <location>
        <begin position="86"/>
        <end position="106"/>
    </location>
</feature>
<evidence type="ECO:0000256" key="2">
    <source>
        <dbReference type="ARBA" id="ARBA00004236"/>
    </source>
</evidence>
<keyword evidence="12 14" id="KW-0472">Membrane</keyword>
<evidence type="ECO:0000256" key="13">
    <source>
        <dbReference type="ARBA" id="ARBA00023316"/>
    </source>
</evidence>
<evidence type="ECO:0000256" key="5">
    <source>
        <dbReference type="ARBA" id="ARBA00022519"/>
    </source>
</evidence>
<dbReference type="InterPro" id="IPR012338">
    <property type="entry name" value="Beta-lactam/transpept-like"/>
</dbReference>
<reference evidence="18" key="1">
    <citation type="submission" date="2020-05" db="EMBL/GenBank/DDBJ databases">
        <title>Novel species in genus Nocardioides.</title>
        <authorList>
            <person name="Zhang G."/>
        </authorList>
    </citation>
    <scope>NUCLEOTIDE SEQUENCE [LARGE SCALE GENOMIC DNA]</scope>
    <source>
        <strain evidence="18">zg-1050</strain>
    </source>
</reference>
<evidence type="ECO:0000259" key="15">
    <source>
        <dbReference type="Pfam" id="PF00905"/>
    </source>
</evidence>
<dbReference type="InterPro" id="IPR005311">
    <property type="entry name" value="PBP_dimer"/>
</dbReference>
<evidence type="ECO:0000256" key="1">
    <source>
        <dbReference type="ARBA" id="ARBA00004167"/>
    </source>
</evidence>
<dbReference type="AlphaFoldDB" id="A0A6M8J8W2"/>
<dbReference type="InterPro" id="IPR036138">
    <property type="entry name" value="PBP_dimer_sf"/>
</dbReference>
<dbReference type="Pfam" id="PF03717">
    <property type="entry name" value="PBP_dimer"/>
    <property type="match status" value="1"/>
</dbReference>
<dbReference type="Gene3D" id="3.90.1310.10">
    <property type="entry name" value="Penicillin-binding protein 2a (Domain 2)"/>
    <property type="match status" value="1"/>
</dbReference>
<keyword evidence="17" id="KW-0121">Carboxypeptidase</keyword>
<dbReference type="EMBL" id="CP053716">
    <property type="protein sequence ID" value="QKF07272.1"/>
    <property type="molecule type" value="Genomic_DNA"/>
</dbReference>
<evidence type="ECO:0000259" key="16">
    <source>
        <dbReference type="Pfam" id="PF03717"/>
    </source>
</evidence>
<dbReference type="PANTHER" id="PTHR30627">
    <property type="entry name" value="PEPTIDOGLYCAN D,D-TRANSPEPTIDASE"/>
    <property type="match status" value="1"/>
</dbReference>
<keyword evidence="6" id="KW-0645">Protease</keyword>
<organism evidence="17 18">
    <name type="scientific">Berryella wangjianweii</name>
    <dbReference type="NCBI Taxonomy" id="2734634"/>
    <lineage>
        <taxon>Bacteria</taxon>
        <taxon>Bacillati</taxon>
        <taxon>Actinomycetota</taxon>
        <taxon>Coriobacteriia</taxon>
        <taxon>Eggerthellales</taxon>
        <taxon>Eggerthellaceae</taxon>
        <taxon>Berryella</taxon>
    </lineage>
</organism>
<dbReference type="PANTHER" id="PTHR30627:SF2">
    <property type="entry name" value="PEPTIDOGLYCAN D,D-TRANSPEPTIDASE MRDA"/>
    <property type="match status" value="1"/>
</dbReference>
<evidence type="ECO:0000256" key="10">
    <source>
        <dbReference type="ARBA" id="ARBA00022984"/>
    </source>
</evidence>
<dbReference type="Pfam" id="PF00905">
    <property type="entry name" value="Transpeptidase"/>
    <property type="match status" value="1"/>
</dbReference>
<dbReference type="Gene3D" id="3.30.1390.30">
    <property type="entry name" value="Penicillin-binding protein 2a, domain 3"/>
    <property type="match status" value="1"/>
</dbReference>
<keyword evidence="8 17" id="KW-0378">Hydrolase</keyword>
<evidence type="ECO:0000256" key="6">
    <source>
        <dbReference type="ARBA" id="ARBA00022670"/>
    </source>
</evidence>
<protein>
    <submittedName>
        <fullName evidence="17">Penicillin-binding protein 2</fullName>
        <ecNumber evidence="17">3.4.16.4</ecNumber>
    </submittedName>
</protein>
<feature type="domain" description="Penicillin-binding protein transpeptidase" evidence="15">
    <location>
        <begin position="344"/>
        <end position="686"/>
    </location>
</feature>
<keyword evidence="5" id="KW-0997">Cell inner membrane</keyword>
<dbReference type="RefSeq" id="WP_173164290.1">
    <property type="nucleotide sequence ID" value="NZ_CP053716.1"/>
</dbReference>
<keyword evidence="11 14" id="KW-1133">Transmembrane helix</keyword>
<dbReference type="InterPro" id="IPR050515">
    <property type="entry name" value="Beta-lactam/transpept"/>
</dbReference>
<evidence type="ECO:0000256" key="11">
    <source>
        <dbReference type="ARBA" id="ARBA00022989"/>
    </source>
</evidence>
<keyword evidence="9" id="KW-0133">Cell shape</keyword>
<dbReference type="KEGG" id="bwa:HLV38_03405"/>
<comment type="subcellular location">
    <subcellularLocation>
        <location evidence="2">Cell membrane</location>
    </subcellularLocation>
    <subcellularLocation>
        <location evidence="1">Membrane</location>
        <topology evidence="1">Single-pass membrane protein</topology>
    </subcellularLocation>
</comment>
<dbReference type="InterPro" id="IPR001460">
    <property type="entry name" value="PCN-bd_Tpept"/>
</dbReference>
<feature type="transmembrane region" description="Helical" evidence="14">
    <location>
        <begin position="6"/>
        <end position="25"/>
    </location>
</feature>
<evidence type="ECO:0000256" key="12">
    <source>
        <dbReference type="ARBA" id="ARBA00023136"/>
    </source>
</evidence>
<evidence type="ECO:0000256" key="14">
    <source>
        <dbReference type="SAM" id="Phobius"/>
    </source>
</evidence>
<dbReference type="GO" id="GO:0071972">
    <property type="term" value="F:peptidoglycan L,D-transpeptidase activity"/>
    <property type="evidence" value="ECO:0007669"/>
    <property type="project" value="TreeGrafter"/>
</dbReference>
<evidence type="ECO:0000313" key="17">
    <source>
        <dbReference type="EMBL" id="QKF07272.1"/>
    </source>
</evidence>
<dbReference type="GO" id="GO:0009252">
    <property type="term" value="P:peptidoglycan biosynthetic process"/>
    <property type="evidence" value="ECO:0007669"/>
    <property type="project" value="UniProtKB-KW"/>
</dbReference>
<accession>A0A6M8J8W2</accession>
<evidence type="ECO:0000256" key="7">
    <source>
        <dbReference type="ARBA" id="ARBA00022692"/>
    </source>
</evidence>
<evidence type="ECO:0000256" key="9">
    <source>
        <dbReference type="ARBA" id="ARBA00022960"/>
    </source>
</evidence>